<dbReference type="SUPFAM" id="SSF53474">
    <property type="entry name" value="alpha/beta-Hydrolases"/>
    <property type="match status" value="1"/>
</dbReference>
<proteinExistence type="predicted"/>
<dbReference type="PRINTS" id="PR00412">
    <property type="entry name" value="EPOXHYDRLASE"/>
</dbReference>
<dbReference type="InterPro" id="IPR000073">
    <property type="entry name" value="AB_hydrolase_1"/>
</dbReference>
<sequence length="307" mass="34345">MSTNWAPPSSADPHFRKRVQVLDSEIAYVDVGEGDPIVFLHGNPTSSYLWRNIIPFVADRGRCLAPDLIGMGQSGPSPAGAYRFQDHVHYLDAWFASLQLTRNVTLVLHDWGSALGFYWASRHPHSVRAIAYMEALVQPRLWSDFPAGRDEIFRALRSPRGEQMALKENFFVEAVLPRSILRTLDDAEMDAYRAPFAAPARRVPTLSFARDLPIEGAPADVVEIVEQYGAWAAHSPVPKLFINAEPGALLVGRARDFCRSWLNQREVTVRGIHYVQEDSPTEIGLALRDFIDDQRLDQAAQTIAVVA</sequence>
<protein>
    <submittedName>
        <fullName evidence="3">Haloalkane dehalogenase 3</fullName>
    </submittedName>
</protein>
<evidence type="ECO:0000313" key="4">
    <source>
        <dbReference type="Proteomes" id="UP000681075"/>
    </source>
</evidence>
<dbReference type="Proteomes" id="UP000681075">
    <property type="component" value="Unassembled WGS sequence"/>
</dbReference>
<evidence type="ECO:0000256" key="1">
    <source>
        <dbReference type="ARBA" id="ARBA00022801"/>
    </source>
</evidence>
<gene>
    <name evidence="3" type="primary">dhaA</name>
    <name evidence="3" type="ORF">TMPK1_38720</name>
</gene>
<dbReference type="PANTHER" id="PTHR43329">
    <property type="entry name" value="EPOXIDE HYDROLASE"/>
    <property type="match status" value="1"/>
</dbReference>
<dbReference type="GO" id="GO:0016787">
    <property type="term" value="F:hydrolase activity"/>
    <property type="evidence" value="ECO:0007669"/>
    <property type="project" value="UniProtKB-KW"/>
</dbReference>
<dbReference type="Gene3D" id="3.40.50.1820">
    <property type="entry name" value="alpha/beta hydrolase"/>
    <property type="match status" value="1"/>
</dbReference>
<dbReference type="InterPro" id="IPR000639">
    <property type="entry name" value="Epox_hydrolase-like"/>
</dbReference>
<dbReference type="InterPro" id="IPR029058">
    <property type="entry name" value="AB_hydrolase_fold"/>
</dbReference>
<evidence type="ECO:0000313" key="3">
    <source>
        <dbReference type="EMBL" id="GIL41635.1"/>
    </source>
</evidence>
<accession>A0A8S8XKE6</accession>
<dbReference type="AlphaFoldDB" id="A0A8S8XKE6"/>
<dbReference type="EMBL" id="BOPV01000001">
    <property type="protein sequence ID" value="GIL41635.1"/>
    <property type="molecule type" value="Genomic_DNA"/>
</dbReference>
<dbReference type="NCBIfam" id="NF002938">
    <property type="entry name" value="PRK03592.1"/>
    <property type="match status" value="1"/>
</dbReference>
<name>A0A8S8XKE6_9PROT</name>
<comment type="caution">
    <text evidence="3">The sequence shown here is derived from an EMBL/GenBank/DDBJ whole genome shotgun (WGS) entry which is preliminary data.</text>
</comment>
<organism evidence="3 4">
    <name type="scientific">Roseiterribacter gracilis</name>
    <dbReference type="NCBI Taxonomy" id="2812848"/>
    <lineage>
        <taxon>Bacteria</taxon>
        <taxon>Pseudomonadati</taxon>
        <taxon>Pseudomonadota</taxon>
        <taxon>Alphaproteobacteria</taxon>
        <taxon>Rhodospirillales</taxon>
        <taxon>Roseiterribacteraceae</taxon>
        <taxon>Roseiterribacter</taxon>
    </lineage>
</organism>
<evidence type="ECO:0000259" key="2">
    <source>
        <dbReference type="Pfam" id="PF00561"/>
    </source>
</evidence>
<feature type="domain" description="AB hydrolase-1" evidence="2">
    <location>
        <begin position="36"/>
        <end position="159"/>
    </location>
</feature>
<dbReference type="Pfam" id="PF00561">
    <property type="entry name" value="Abhydrolase_1"/>
    <property type="match status" value="1"/>
</dbReference>
<reference evidence="3" key="1">
    <citation type="submission" date="2021-02" db="EMBL/GenBank/DDBJ databases">
        <title>Genome sequence of Rhodospirillales sp. strain TMPK1 isolated from soil.</title>
        <authorList>
            <person name="Nakai R."/>
            <person name="Kusada H."/>
            <person name="Tamaki H."/>
        </authorList>
    </citation>
    <scope>NUCLEOTIDE SEQUENCE</scope>
    <source>
        <strain evidence="3">TMPK1</strain>
    </source>
</reference>
<dbReference type="RefSeq" id="WP_420245203.1">
    <property type="nucleotide sequence ID" value="NZ_BOPV01000001.1"/>
</dbReference>
<keyword evidence="1" id="KW-0378">Hydrolase</keyword>
<keyword evidence="4" id="KW-1185">Reference proteome</keyword>